<keyword evidence="5" id="KW-1185">Reference proteome</keyword>
<keyword evidence="2" id="KW-0012">Acyltransferase</keyword>
<name>A0A1X7G7M3_9SPHN</name>
<evidence type="ECO:0000313" key="4">
    <source>
        <dbReference type="EMBL" id="SMF65413.1"/>
    </source>
</evidence>
<dbReference type="InterPro" id="IPR050832">
    <property type="entry name" value="Bact_Acetyltransf"/>
</dbReference>
<dbReference type="Proteomes" id="UP000192934">
    <property type="component" value="Chromosome I"/>
</dbReference>
<dbReference type="Pfam" id="PF00583">
    <property type="entry name" value="Acetyltransf_1"/>
    <property type="match status" value="1"/>
</dbReference>
<keyword evidence="4" id="KW-0689">Ribosomal protein</keyword>
<evidence type="ECO:0000256" key="1">
    <source>
        <dbReference type="ARBA" id="ARBA00022679"/>
    </source>
</evidence>
<proteinExistence type="predicted"/>
<evidence type="ECO:0000313" key="5">
    <source>
        <dbReference type="Proteomes" id="UP000192934"/>
    </source>
</evidence>
<feature type="domain" description="N-acetyltransferase" evidence="3">
    <location>
        <begin position="4"/>
        <end position="167"/>
    </location>
</feature>
<evidence type="ECO:0000259" key="3">
    <source>
        <dbReference type="PROSITE" id="PS51186"/>
    </source>
</evidence>
<dbReference type="InterPro" id="IPR000182">
    <property type="entry name" value="GNAT_dom"/>
</dbReference>
<accession>A0A1X7G7M3</accession>
<sequence length="170" mass="18731">MSGITYRDASPADAAALAVLARRTFTDTFGHLYTPENLAAFLASHTDEAWTALLADPARHIHVAEVDGELAGYISVGPPTLPIVPDGRPIELRQLYVLKPWQGEGVAAHLMDWAIARGRALGADAMYLSVFVDNARARRFYDRYGFTFVQTYAFMVGTHADEDHILRLAL</sequence>
<keyword evidence="4" id="KW-0687">Ribonucleoprotein</keyword>
<dbReference type="GO" id="GO:0005840">
    <property type="term" value="C:ribosome"/>
    <property type="evidence" value="ECO:0007669"/>
    <property type="project" value="UniProtKB-KW"/>
</dbReference>
<protein>
    <submittedName>
        <fullName evidence="4">Ribosomal protein S18 acetylase RimI</fullName>
    </submittedName>
</protein>
<dbReference type="SUPFAM" id="SSF55729">
    <property type="entry name" value="Acyl-CoA N-acyltransferases (Nat)"/>
    <property type="match status" value="1"/>
</dbReference>
<dbReference type="Gene3D" id="3.40.630.30">
    <property type="match status" value="1"/>
</dbReference>
<dbReference type="PROSITE" id="PS51186">
    <property type="entry name" value="GNAT"/>
    <property type="match status" value="1"/>
</dbReference>
<dbReference type="GO" id="GO:0016747">
    <property type="term" value="F:acyltransferase activity, transferring groups other than amino-acyl groups"/>
    <property type="evidence" value="ECO:0007669"/>
    <property type="project" value="InterPro"/>
</dbReference>
<dbReference type="InterPro" id="IPR016181">
    <property type="entry name" value="Acyl_CoA_acyltransferase"/>
</dbReference>
<dbReference type="EMBL" id="LT840185">
    <property type="protein sequence ID" value="SMF65413.1"/>
    <property type="molecule type" value="Genomic_DNA"/>
</dbReference>
<dbReference type="STRING" id="941907.SAMN06295910_1302"/>
<dbReference type="PANTHER" id="PTHR43877">
    <property type="entry name" value="AMINOALKYLPHOSPHONATE N-ACETYLTRANSFERASE-RELATED-RELATED"/>
    <property type="match status" value="1"/>
</dbReference>
<dbReference type="AlphaFoldDB" id="A0A1X7G7M3"/>
<dbReference type="RefSeq" id="WP_342039344.1">
    <property type="nucleotide sequence ID" value="NZ_LT840185.1"/>
</dbReference>
<reference evidence="5" key="1">
    <citation type="submission" date="2017-04" db="EMBL/GenBank/DDBJ databases">
        <authorList>
            <person name="Varghese N."/>
            <person name="Submissions S."/>
        </authorList>
    </citation>
    <scope>NUCLEOTIDE SEQUENCE [LARGE SCALE GENOMIC DNA]</scope>
    <source>
        <strain evidence="5">Dd16</strain>
    </source>
</reference>
<keyword evidence="1" id="KW-0808">Transferase</keyword>
<organism evidence="4 5">
    <name type="scientific">Allosphingosinicella indica</name>
    <dbReference type="NCBI Taxonomy" id="941907"/>
    <lineage>
        <taxon>Bacteria</taxon>
        <taxon>Pseudomonadati</taxon>
        <taxon>Pseudomonadota</taxon>
        <taxon>Alphaproteobacteria</taxon>
        <taxon>Sphingomonadales</taxon>
        <taxon>Sphingomonadaceae</taxon>
        <taxon>Allosphingosinicella</taxon>
    </lineage>
</organism>
<evidence type="ECO:0000256" key="2">
    <source>
        <dbReference type="ARBA" id="ARBA00023315"/>
    </source>
</evidence>
<gene>
    <name evidence="4" type="ORF">SAMN06295910_1302</name>
</gene>
<dbReference type="CDD" id="cd04301">
    <property type="entry name" value="NAT_SF"/>
    <property type="match status" value="1"/>
</dbReference>